<dbReference type="EMBL" id="JAMTCK010000020">
    <property type="protein sequence ID" value="MCP2169739.1"/>
    <property type="molecule type" value="Genomic_DNA"/>
</dbReference>
<proteinExistence type="predicted"/>
<keyword evidence="1" id="KW-0472">Membrane</keyword>
<dbReference type="RefSeq" id="WP_253778958.1">
    <property type="nucleotide sequence ID" value="NZ_JAMTCK010000020.1"/>
</dbReference>
<evidence type="ECO:0000256" key="1">
    <source>
        <dbReference type="SAM" id="Phobius"/>
    </source>
</evidence>
<feature type="transmembrane region" description="Helical" evidence="1">
    <location>
        <begin position="70"/>
        <end position="97"/>
    </location>
</feature>
<feature type="transmembrane region" description="Helical" evidence="1">
    <location>
        <begin position="43"/>
        <end position="63"/>
    </location>
</feature>
<reference evidence="2" key="1">
    <citation type="submission" date="2022-06" db="EMBL/GenBank/DDBJ databases">
        <title>Genomic Encyclopedia of Archaeal and Bacterial Type Strains, Phase II (KMG-II): from individual species to whole genera.</title>
        <authorList>
            <person name="Goeker M."/>
        </authorList>
    </citation>
    <scope>NUCLEOTIDE SEQUENCE</scope>
    <source>
        <strain evidence="2">DSM 43935</strain>
    </source>
</reference>
<feature type="transmembrane region" description="Helical" evidence="1">
    <location>
        <begin position="117"/>
        <end position="137"/>
    </location>
</feature>
<comment type="caution">
    <text evidence="2">The sequence shown here is derived from an EMBL/GenBank/DDBJ whole genome shotgun (WGS) entry which is preliminary data.</text>
</comment>
<sequence>MKLTGVCLITAPLFFLCYGIIRLVGRLDGQYGPGLDWQAAHVSNLIGLLLCVPLALGLGRLLAGTRGRGLAVGLTLVGVATSVVQFVVDIVAGLLAADRAEMSAISRGFTSLPGVQPVFYQVGPQLMFVGLLVLAVLLARAKALPWWGPVLVLAGPCLGLVSLDLLPVAALCLLAGFAPLALRLLRGTAAPLPRPSAATALTASPRFR</sequence>
<feature type="transmembrane region" description="Helical" evidence="1">
    <location>
        <begin position="144"/>
        <end position="162"/>
    </location>
</feature>
<keyword evidence="1" id="KW-1133">Transmembrane helix</keyword>
<organism evidence="2 3">
    <name type="scientific">Goodfellowiella coeruleoviolacea</name>
    <dbReference type="NCBI Taxonomy" id="334858"/>
    <lineage>
        <taxon>Bacteria</taxon>
        <taxon>Bacillati</taxon>
        <taxon>Actinomycetota</taxon>
        <taxon>Actinomycetes</taxon>
        <taxon>Pseudonocardiales</taxon>
        <taxon>Pseudonocardiaceae</taxon>
        <taxon>Goodfellowiella</taxon>
    </lineage>
</organism>
<evidence type="ECO:0008006" key="4">
    <source>
        <dbReference type="Google" id="ProtNLM"/>
    </source>
</evidence>
<protein>
    <recommendedName>
        <fullName evidence="4">DUF4386 domain-containing protein</fullName>
    </recommendedName>
</protein>
<dbReference type="AlphaFoldDB" id="A0AAE3GLR6"/>
<keyword evidence="1" id="KW-0812">Transmembrane</keyword>
<evidence type="ECO:0000313" key="2">
    <source>
        <dbReference type="EMBL" id="MCP2169739.1"/>
    </source>
</evidence>
<accession>A0AAE3GLR6</accession>
<dbReference type="Proteomes" id="UP001206128">
    <property type="component" value="Unassembled WGS sequence"/>
</dbReference>
<gene>
    <name evidence="2" type="ORF">LX83_006625</name>
</gene>
<keyword evidence="3" id="KW-1185">Reference proteome</keyword>
<name>A0AAE3GLR6_9PSEU</name>
<evidence type="ECO:0000313" key="3">
    <source>
        <dbReference type="Proteomes" id="UP001206128"/>
    </source>
</evidence>